<dbReference type="Pfam" id="PF00239">
    <property type="entry name" value="Resolvase"/>
    <property type="match status" value="1"/>
</dbReference>
<reference evidence="4 5" key="1">
    <citation type="submission" date="2017-09" db="EMBL/GenBank/DDBJ databases">
        <authorList>
            <person name="Ehlers B."/>
            <person name="Leendertz F.H."/>
        </authorList>
    </citation>
    <scope>NUCLEOTIDE SEQUENCE [LARGE SCALE GENOMIC DNA]</scope>
    <source>
        <strain evidence="4 5">USBA 140</strain>
    </source>
</reference>
<dbReference type="PROSITE" id="PS51736">
    <property type="entry name" value="RECOMBINASES_3"/>
    <property type="match status" value="1"/>
</dbReference>
<feature type="domain" description="Recombinase" evidence="3">
    <location>
        <begin position="149"/>
        <end position="292"/>
    </location>
</feature>
<dbReference type="OrthoDB" id="9791494at2"/>
<name>A0A286GCN7_9PROT</name>
<dbReference type="RefSeq" id="WP_097278396.1">
    <property type="nucleotide sequence ID" value="NZ_OCNJ01000003.1"/>
</dbReference>
<keyword evidence="5" id="KW-1185">Reference proteome</keyword>
<protein>
    <submittedName>
        <fullName evidence="4">Site-specific DNA recombinase</fullName>
    </submittedName>
</protein>
<dbReference type="GO" id="GO:0003677">
    <property type="term" value="F:DNA binding"/>
    <property type="evidence" value="ECO:0007669"/>
    <property type="project" value="InterPro"/>
</dbReference>
<evidence type="ECO:0000313" key="5">
    <source>
        <dbReference type="Proteomes" id="UP000219621"/>
    </source>
</evidence>
<feature type="domain" description="Resolvase/invertase-type recombinase catalytic" evidence="2">
    <location>
        <begin position="2"/>
        <end position="142"/>
    </location>
</feature>
<accession>A0A286GCN7</accession>
<dbReference type="EMBL" id="OCNJ01000003">
    <property type="protein sequence ID" value="SOD93287.1"/>
    <property type="molecule type" value="Genomic_DNA"/>
</dbReference>
<dbReference type="InterPro" id="IPR038109">
    <property type="entry name" value="DNA_bind_recomb_sf"/>
</dbReference>
<dbReference type="PANTHER" id="PTHR30461">
    <property type="entry name" value="DNA-INVERTASE FROM LAMBDOID PROPHAGE"/>
    <property type="match status" value="1"/>
</dbReference>
<evidence type="ECO:0000313" key="4">
    <source>
        <dbReference type="EMBL" id="SOD93287.1"/>
    </source>
</evidence>
<dbReference type="AlphaFoldDB" id="A0A286GCN7"/>
<gene>
    <name evidence="4" type="ORF">SAMN05421508_10316</name>
</gene>
<dbReference type="Pfam" id="PF07508">
    <property type="entry name" value="Recombinase"/>
    <property type="match status" value="1"/>
</dbReference>
<proteinExistence type="predicted"/>
<dbReference type="PROSITE" id="PS51737">
    <property type="entry name" value="RECOMBINASE_DNA_BIND"/>
    <property type="match status" value="1"/>
</dbReference>
<dbReference type="PANTHER" id="PTHR30461:SF23">
    <property type="entry name" value="DNA RECOMBINASE-RELATED"/>
    <property type="match status" value="1"/>
</dbReference>
<keyword evidence="1" id="KW-0175">Coiled coil</keyword>
<dbReference type="InterPro" id="IPR050639">
    <property type="entry name" value="SSR_resolvase"/>
</dbReference>
<dbReference type="SMART" id="SM00857">
    <property type="entry name" value="Resolvase"/>
    <property type="match status" value="1"/>
</dbReference>
<dbReference type="GO" id="GO:0000150">
    <property type="term" value="F:DNA strand exchange activity"/>
    <property type="evidence" value="ECO:0007669"/>
    <property type="project" value="InterPro"/>
</dbReference>
<evidence type="ECO:0000259" key="2">
    <source>
        <dbReference type="PROSITE" id="PS51736"/>
    </source>
</evidence>
<feature type="coiled-coil region" evidence="1">
    <location>
        <begin position="436"/>
        <end position="463"/>
    </location>
</feature>
<dbReference type="Gene3D" id="3.90.1750.20">
    <property type="entry name" value="Putative Large Serine Recombinase, Chain B, Domain 2"/>
    <property type="match status" value="1"/>
</dbReference>
<dbReference type="InterPro" id="IPR006119">
    <property type="entry name" value="Resolv_N"/>
</dbReference>
<sequence>MLAAIYARHSTDKQQGSTEDQIARCVQHCQRLGYTVVEIFCDKGTSGASMLNRPGIKRLIKETLAGRFERIVAEDLSRLSRDQGDIATFFKRLSFADIVLETVAEGVIGELHIGLKGTMNALYLKDLADKTRRGQIASVQRGTVPGGQVYGYDIVRRFDAAGEPIRGARAINQEQAEVVRQIFTAYAEGKSLKRICEDLNTLGIPSPAGGKWGVTTLVGSASRATGILRQTLYKGVVTFNRMHFRKHPETGKRLSVPRPPEEWVLAPVPDLAILDAALFDRVQTLIDQRSTARKEVIEQRKIEDTEAKAARAAARQRKWRLEQQEQPHKKILPVFSGRLHCAEHDVKIRTQHWRHYACPVSGCANRNLKWDELMPLCIDALEQLKADDIMAYYASPAVVAERAEHDGALEDIGRQIDERRASLKAILTTLGPRARTESVRQVLDELEQEIRRLTHEQARHQRQRQALQPSLAAVEAALGRFQAMLMQLRLMPEDHRLTVPLRACVQRFEVTTVEDAEAPKGHRRMVRVRAQFDVPKVTEIGN</sequence>
<dbReference type="CDD" id="cd00338">
    <property type="entry name" value="Ser_Recombinase"/>
    <property type="match status" value="1"/>
</dbReference>
<evidence type="ECO:0000259" key="3">
    <source>
        <dbReference type="PROSITE" id="PS51737"/>
    </source>
</evidence>
<evidence type="ECO:0000256" key="1">
    <source>
        <dbReference type="SAM" id="Coils"/>
    </source>
</evidence>
<dbReference type="InterPro" id="IPR011109">
    <property type="entry name" value="DNA_bind_recombinase_dom"/>
</dbReference>
<dbReference type="Proteomes" id="UP000219621">
    <property type="component" value="Unassembled WGS sequence"/>
</dbReference>
<dbReference type="InterPro" id="IPR036162">
    <property type="entry name" value="Resolvase-like_N_sf"/>
</dbReference>
<dbReference type="SUPFAM" id="SSF53041">
    <property type="entry name" value="Resolvase-like"/>
    <property type="match status" value="1"/>
</dbReference>
<organism evidence="4 5">
    <name type="scientific">Caenispirillum bisanense</name>
    <dbReference type="NCBI Taxonomy" id="414052"/>
    <lineage>
        <taxon>Bacteria</taxon>
        <taxon>Pseudomonadati</taxon>
        <taxon>Pseudomonadota</taxon>
        <taxon>Alphaproteobacteria</taxon>
        <taxon>Rhodospirillales</taxon>
        <taxon>Novispirillaceae</taxon>
        <taxon>Caenispirillum</taxon>
    </lineage>
</organism>
<dbReference type="Gene3D" id="3.40.50.1390">
    <property type="entry name" value="Resolvase, N-terminal catalytic domain"/>
    <property type="match status" value="1"/>
</dbReference>